<dbReference type="InterPro" id="IPR005908">
    <property type="entry name" value="G1P_thy_trans_l"/>
</dbReference>
<dbReference type="SUPFAM" id="SSF53448">
    <property type="entry name" value="Nucleotide-diphospho-sugar transferases"/>
    <property type="match status" value="1"/>
</dbReference>
<evidence type="ECO:0000313" key="2">
    <source>
        <dbReference type="EMBL" id="VAX31383.1"/>
    </source>
</evidence>
<dbReference type="Gene3D" id="2.160.10.10">
    <property type="entry name" value="Hexapeptide repeat proteins"/>
    <property type="match status" value="1"/>
</dbReference>
<dbReference type="GO" id="GO:0008879">
    <property type="term" value="F:glucose-1-phosphate thymidylyltransferase activity"/>
    <property type="evidence" value="ECO:0007669"/>
    <property type="project" value="UniProtKB-EC"/>
</dbReference>
<sequence>MKALILSGGKGTRLRPLTHTMAKQLVPVAGKPILGYVLEHIAAAGIKSVGVIISPETGEEVKGYIGTGRKWGVKITYIPQADPLGLAHAVKTAGDYLGRDSFVMYLGDNLLSYGVADAVKRFRKERTDALIFLKEVENPKQFGVAELSADGSIKRLIEKPSKPPSNLALVGVYIFTEKIHEAIARTKPSDRGELEITDAIQELISMGRPVKSEILTGWWLDTGKKDDLLQANSIVLDEYIKRSIRGKVDNKSEIAGRVDISEGTVIKNSRIRGPVRIGKKSIIENSFIGPFSSIGDRVRICNSVIEHSVILNDSILEGIERLEDSLIGRGTRVLHSNQRHKALRLMVGDDSTIEI</sequence>
<name>A0A3B1D3J9_9ZZZZ</name>
<dbReference type="Gene3D" id="3.90.550.10">
    <property type="entry name" value="Spore Coat Polysaccharide Biosynthesis Protein SpsA, Chain A"/>
    <property type="match status" value="1"/>
</dbReference>
<dbReference type="CDD" id="cd04189">
    <property type="entry name" value="G1P_TT_long"/>
    <property type="match status" value="1"/>
</dbReference>
<dbReference type="NCBIfam" id="TIGR01208">
    <property type="entry name" value="rmlA_long"/>
    <property type="match status" value="1"/>
</dbReference>
<dbReference type="PANTHER" id="PTHR42883:SF2">
    <property type="entry name" value="THYMIDYLYLTRANSFERASE"/>
    <property type="match status" value="1"/>
</dbReference>
<dbReference type="InterPro" id="IPR029044">
    <property type="entry name" value="Nucleotide-diphossugar_trans"/>
</dbReference>
<reference evidence="2" key="1">
    <citation type="submission" date="2018-06" db="EMBL/GenBank/DDBJ databases">
        <authorList>
            <person name="Zhirakovskaya E."/>
        </authorList>
    </citation>
    <scope>NUCLEOTIDE SEQUENCE</scope>
</reference>
<keyword evidence="2" id="KW-0548">Nucleotidyltransferase</keyword>
<dbReference type="EMBL" id="UOGI01000107">
    <property type="protein sequence ID" value="VAX31383.1"/>
    <property type="molecule type" value="Genomic_DNA"/>
</dbReference>
<accession>A0A3B1D3J9</accession>
<dbReference type="AlphaFoldDB" id="A0A3B1D3J9"/>
<evidence type="ECO:0000259" key="1">
    <source>
        <dbReference type="Pfam" id="PF00483"/>
    </source>
</evidence>
<dbReference type="PANTHER" id="PTHR42883">
    <property type="entry name" value="GLUCOSE-1-PHOSPHATE THYMIDYLTRANSFERASE"/>
    <property type="match status" value="1"/>
</dbReference>
<proteinExistence type="predicted"/>
<dbReference type="InterPro" id="IPR005835">
    <property type="entry name" value="NTP_transferase_dom"/>
</dbReference>
<feature type="domain" description="Nucleotidyl transferase" evidence="1">
    <location>
        <begin position="2"/>
        <end position="236"/>
    </location>
</feature>
<dbReference type="Pfam" id="PF00483">
    <property type="entry name" value="NTP_transferase"/>
    <property type="match status" value="1"/>
</dbReference>
<dbReference type="EC" id="2.7.7.24" evidence="2"/>
<organism evidence="2">
    <name type="scientific">hydrothermal vent metagenome</name>
    <dbReference type="NCBI Taxonomy" id="652676"/>
    <lineage>
        <taxon>unclassified sequences</taxon>
        <taxon>metagenomes</taxon>
        <taxon>ecological metagenomes</taxon>
    </lineage>
</organism>
<keyword evidence="2" id="KW-0808">Transferase</keyword>
<gene>
    <name evidence="2" type="ORF">MNBD_NITROSPIRAE03-1532</name>
</gene>
<protein>
    <submittedName>
        <fullName evidence="2">Glucose-1-phosphate thymidylyltransferase</fullName>
        <ecNumber evidence="2">2.7.7.24</ecNumber>
    </submittedName>
</protein>